<dbReference type="Pfam" id="PF03908">
    <property type="entry name" value="Sec20"/>
    <property type="match status" value="1"/>
</dbReference>
<proteinExistence type="inferred from homology"/>
<evidence type="ECO:0000259" key="12">
    <source>
        <dbReference type="Pfam" id="PF03908"/>
    </source>
</evidence>
<dbReference type="EMBL" id="AYKW01000068">
    <property type="protein sequence ID" value="PIL23507.1"/>
    <property type="molecule type" value="Genomic_DNA"/>
</dbReference>
<evidence type="ECO:0000256" key="6">
    <source>
        <dbReference type="ARBA" id="ARBA00022989"/>
    </source>
</evidence>
<evidence type="ECO:0000256" key="4">
    <source>
        <dbReference type="ARBA" id="ARBA00022824"/>
    </source>
</evidence>
<dbReference type="GO" id="GO:0005484">
    <property type="term" value="F:SNAP receptor activity"/>
    <property type="evidence" value="ECO:0007669"/>
    <property type="project" value="InterPro"/>
</dbReference>
<comment type="caution">
    <text evidence="13">The sequence shown here is derived from an EMBL/GenBank/DDBJ whole genome shotgun (WGS) entry which is preliminary data.</text>
</comment>
<evidence type="ECO:0000256" key="1">
    <source>
        <dbReference type="ARBA" id="ARBA00004163"/>
    </source>
</evidence>
<accession>A0A2G8RPS6</accession>
<keyword evidence="7" id="KW-0175">Coiled coil</keyword>
<comment type="subcellular location">
    <subcellularLocation>
        <location evidence="1">Endoplasmic reticulum membrane</location>
        <topology evidence="1">Single-pass type IV membrane protein</topology>
    </subcellularLocation>
</comment>
<dbReference type="GO" id="GO:0006890">
    <property type="term" value="P:retrograde vesicle-mediated transport, Golgi to endoplasmic reticulum"/>
    <property type="evidence" value="ECO:0007669"/>
    <property type="project" value="InterPro"/>
</dbReference>
<keyword evidence="2" id="KW-0813">Transport</keyword>
<organism evidence="13 14">
    <name type="scientific">Ganoderma sinense ZZ0214-1</name>
    <dbReference type="NCBI Taxonomy" id="1077348"/>
    <lineage>
        <taxon>Eukaryota</taxon>
        <taxon>Fungi</taxon>
        <taxon>Dikarya</taxon>
        <taxon>Basidiomycota</taxon>
        <taxon>Agaricomycotina</taxon>
        <taxon>Agaricomycetes</taxon>
        <taxon>Polyporales</taxon>
        <taxon>Polyporaceae</taxon>
        <taxon>Ganoderma</taxon>
    </lineage>
</organism>
<dbReference type="PANTHER" id="PTHR12825:SF0">
    <property type="entry name" value="VESICLE TRANSPORT PROTEIN SEC20"/>
    <property type="match status" value="1"/>
</dbReference>
<keyword evidence="3 11" id="KW-0812">Transmembrane</keyword>
<dbReference type="GO" id="GO:0005789">
    <property type="term" value="C:endoplasmic reticulum membrane"/>
    <property type="evidence" value="ECO:0007669"/>
    <property type="project" value="UniProtKB-SubCell"/>
</dbReference>
<keyword evidence="14" id="KW-1185">Reference proteome</keyword>
<evidence type="ECO:0000256" key="10">
    <source>
        <dbReference type="SAM" id="MobiDB-lite"/>
    </source>
</evidence>
<name>A0A2G8RPS6_9APHY</name>
<sequence>MAPLPSLLDEETTKSITSLERRQKDLSDFQIPRLRTCTGHLSLQQQYASELRDDLDLFGLQLESLDVAVEDQRTERGRRELRQVVSEFQATLARLRRDMRAATLASKRAIDAQQTSRREELLRSSAVKEKQTLNEKVTEDALMKATNDVTEALQRTLGLMQGELERSVLSTQLLESSTQNLRSTSSTHDVLDTLMSTSKHLITALEKSDWMDRMLIFAGLLLFVLVVLFILKQRLVDRSLRIAFFWTRFIPDFSGDEALLAMEKGEVSLSATASSVVSTVVATASTVASVITASLASSAPLVESVVPGSSVMPDAWTETVTSVHSDPSLPDGEYVTTSSSATEPTETEIAPETETETPVATETAAAHDEL</sequence>
<dbReference type="InterPro" id="IPR005606">
    <property type="entry name" value="Sec20"/>
</dbReference>
<dbReference type="OrthoDB" id="46868at2759"/>
<protein>
    <recommendedName>
        <fullName evidence="12">Sec20 C-terminal domain-containing protein</fullName>
    </recommendedName>
</protein>
<dbReference type="PANTHER" id="PTHR12825">
    <property type="entry name" value="BNIP1-RELATED"/>
    <property type="match status" value="1"/>
</dbReference>
<feature type="transmembrane region" description="Helical" evidence="11">
    <location>
        <begin position="214"/>
        <end position="231"/>
    </location>
</feature>
<keyword evidence="6 11" id="KW-1133">Transmembrane helix</keyword>
<keyword evidence="4" id="KW-0256">Endoplasmic reticulum</keyword>
<evidence type="ECO:0000313" key="14">
    <source>
        <dbReference type="Proteomes" id="UP000230002"/>
    </source>
</evidence>
<feature type="compositionally biased region" description="Acidic residues" evidence="10">
    <location>
        <begin position="345"/>
        <end position="355"/>
    </location>
</feature>
<gene>
    <name evidence="13" type="ORF">GSI_14819</name>
</gene>
<dbReference type="AlphaFoldDB" id="A0A2G8RPS6"/>
<evidence type="ECO:0000256" key="11">
    <source>
        <dbReference type="SAM" id="Phobius"/>
    </source>
</evidence>
<evidence type="ECO:0000256" key="9">
    <source>
        <dbReference type="ARBA" id="ARBA00037934"/>
    </source>
</evidence>
<feature type="domain" description="Sec20 C-terminal" evidence="12">
    <location>
        <begin position="146"/>
        <end position="235"/>
    </location>
</feature>
<evidence type="ECO:0000256" key="2">
    <source>
        <dbReference type="ARBA" id="ARBA00022448"/>
    </source>
</evidence>
<comment type="similarity">
    <text evidence="9">Belongs to the SEC20 family.</text>
</comment>
<evidence type="ECO:0000256" key="5">
    <source>
        <dbReference type="ARBA" id="ARBA00022892"/>
    </source>
</evidence>
<dbReference type="Proteomes" id="UP000230002">
    <property type="component" value="Unassembled WGS sequence"/>
</dbReference>
<reference evidence="13 14" key="1">
    <citation type="journal article" date="2015" name="Sci. Rep.">
        <title>Chromosome-level genome map provides insights into diverse defense mechanisms in the medicinal fungus Ganoderma sinense.</title>
        <authorList>
            <person name="Zhu Y."/>
            <person name="Xu J."/>
            <person name="Sun C."/>
            <person name="Zhou S."/>
            <person name="Xu H."/>
            <person name="Nelson D.R."/>
            <person name="Qian J."/>
            <person name="Song J."/>
            <person name="Luo H."/>
            <person name="Xiang L."/>
            <person name="Li Y."/>
            <person name="Xu Z."/>
            <person name="Ji A."/>
            <person name="Wang L."/>
            <person name="Lu S."/>
            <person name="Hayward A."/>
            <person name="Sun W."/>
            <person name="Li X."/>
            <person name="Schwartz D.C."/>
            <person name="Wang Y."/>
            <person name="Chen S."/>
        </authorList>
    </citation>
    <scope>NUCLEOTIDE SEQUENCE [LARGE SCALE GENOMIC DNA]</scope>
    <source>
        <strain evidence="13 14">ZZ0214-1</strain>
    </source>
</reference>
<dbReference type="GO" id="GO:0031201">
    <property type="term" value="C:SNARE complex"/>
    <property type="evidence" value="ECO:0007669"/>
    <property type="project" value="TreeGrafter"/>
</dbReference>
<evidence type="ECO:0000256" key="7">
    <source>
        <dbReference type="ARBA" id="ARBA00023054"/>
    </source>
</evidence>
<keyword evidence="8 11" id="KW-0472">Membrane</keyword>
<evidence type="ECO:0000256" key="8">
    <source>
        <dbReference type="ARBA" id="ARBA00023136"/>
    </source>
</evidence>
<dbReference type="STRING" id="1077348.A0A2G8RPS6"/>
<feature type="region of interest" description="Disordered" evidence="10">
    <location>
        <begin position="322"/>
        <end position="370"/>
    </location>
</feature>
<evidence type="ECO:0000256" key="3">
    <source>
        <dbReference type="ARBA" id="ARBA00022692"/>
    </source>
</evidence>
<keyword evidence="5" id="KW-0931">ER-Golgi transport</keyword>
<dbReference type="InterPro" id="IPR056173">
    <property type="entry name" value="Sec20_C"/>
</dbReference>
<evidence type="ECO:0000313" key="13">
    <source>
        <dbReference type="EMBL" id="PIL23507.1"/>
    </source>
</evidence>